<evidence type="ECO:0000259" key="4">
    <source>
        <dbReference type="SMART" id="SM00739"/>
    </source>
</evidence>
<dbReference type="GO" id="GO:0005829">
    <property type="term" value="C:cytosol"/>
    <property type="evidence" value="ECO:0007669"/>
    <property type="project" value="TreeGrafter"/>
</dbReference>
<feature type="domain" description="KOW" evidence="4">
    <location>
        <begin position="130"/>
        <end position="157"/>
    </location>
</feature>
<accession>A0A5C5Y6L5</accession>
<dbReference type="Pfam" id="PF02357">
    <property type="entry name" value="NusG"/>
    <property type="match status" value="1"/>
</dbReference>
<dbReference type="OrthoDB" id="275381at2"/>
<protein>
    <submittedName>
        <fullName evidence="5">Transcriptional activator RfaH</fullName>
    </submittedName>
</protein>
<dbReference type="InterPro" id="IPR043425">
    <property type="entry name" value="NusG-like"/>
</dbReference>
<dbReference type="PANTHER" id="PTHR30265">
    <property type="entry name" value="RHO-INTERACTING TRANSCRIPTION TERMINATION FACTOR NUSG"/>
    <property type="match status" value="1"/>
</dbReference>
<evidence type="ECO:0000313" key="5">
    <source>
        <dbReference type="EMBL" id="TWT69072.1"/>
    </source>
</evidence>
<dbReference type="AlphaFoldDB" id="A0A5C5Y6L5"/>
<comment type="caution">
    <text evidence="5">The sequence shown here is derived from an EMBL/GenBank/DDBJ whole genome shotgun (WGS) entry which is preliminary data.</text>
</comment>
<dbReference type="CDD" id="cd09895">
    <property type="entry name" value="NGN_SP_UpxY"/>
    <property type="match status" value="1"/>
</dbReference>
<keyword evidence="3" id="KW-0804">Transcription</keyword>
<reference evidence="5 6" key="1">
    <citation type="submission" date="2019-02" db="EMBL/GenBank/DDBJ databases">
        <title>Deep-cultivation of Planctomycetes and their phenomic and genomic characterization uncovers novel biology.</title>
        <authorList>
            <person name="Wiegand S."/>
            <person name="Jogler M."/>
            <person name="Boedeker C."/>
            <person name="Pinto D."/>
            <person name="Vollmers J."/>
            <person name="Rivas-Marin E."/>
            <person name="Kohn T."/>
            <person name="Peeters S.H."/>
            <person name="Heuer A."/>
            <person name="Rast P."/>
            <person name="Oberbeckmann S."/>
            <person name="Bunk B."/>
            <person name="Jeske O."/>
            <person name="Meyerdierks A."/>
            <person name="Storesund J.E."/>
            <person name="Kallscheuer N."/>
            <person name="Luecker S."/>
            <person name="Lage O.M."/>
            <person name="Pohl T."/>
            <person name="Merkel B.J."/>
            <person name="Hornburger P."/>
            <person name="Mueller R.-W."/>
            <person name="Bruemmer F."/>
            <person name="Labrenz M."/>
            <person name="Spormann A.M."/>
            <person name="Op Den Camp H."/>
            <person name="Overmann J."/>
            <person name="Amann R."/>
            <person name="Jetten M.S.M."/>
            <person name="Mascher T."/>
            <person name="Medema M.H."/>
            <person name="Devos D.P."/>
            <person name="Kaster A.-K."/>
            <person name="Ovreas L."/>
            <person name="Rohde M."/>
            <person name="Galperin M.Y."/>
            <person name="Jogler C."/>
        </authorList>
    </citation>
    <scope>NUCLEOTIDE SEQUENCE [LARGE SCALE GENOMIC DNA]</scope>
    <source>
        <strain evidence="5 6">Pan14r</strain>
    </source>
</reference>
<name>A0A5C5Y6L5_9PLAN</name>
<dbReference type="SMART" id="SM00739">
    <property type="entry name" value="KOW"/>
    <property type="match status" value="1"/>
</dbReference>
<dbReference type="InterPro" id="IPR008991">
    <property type="entry name" value="Translation_prot_SH3-like_sf"/>
</dbReference>
<dbReference type="GO" id="GO:0031564">
    <property type="term" value="P:transcription antitermination"/>
    <property type="evidence" value="ECO:0007669"/>
    <property type="project" value="UniProtKB-KW"/>
</dbReference>
<dbReference type="SUPFAM" id="SSF82679">
    <property type="entry name" value="N-utilization substance G protein NusG, N-terminal domain"/>
    <property type="match status" value="1"/>
</dbReference>
<dbReference type="RefSeq" id="WP_145298465.1">
    <property type="nucleotide sequence ID" value="NZ_CP036319.1"/>
</dbReference>
<evidence type="ECO:0000256" key="3">
    <source>
        <dbReference type="ARBA" id="ARBA00023163"/>
    </source>
</evidence>
<dbReference type="EMBL" id="SJPL01000001">
    <property type="protein sequence ID" value="TWT69072.1"/>
    <property type="molecule type" value="Genomic_DNA"/>
</dbReference>
<dbReference type="InterPro" id="IPR036735">
    <property type="entry name" value="NGN_dom_sf"/>
</dbReference>
<evidence type="ECO:0000256" key="2">
    <source>
        <dbReference type="ARBA" id="ARBA00023015"/>
    </source>
</evidence>
<organism evidence="5 6">
    <name type="scientific">Crateriforma conspicua</name>
    <dbReference type="NCBI Taxonomy" id="2527996"/>
    <lineage>
        <taxon>Bacteria</taxon>
        <taxon>Pseudomonadati</taxon>
        <taxon>Planctomycetota</taxon>
        <taxon>Planctomycetia</taxon>
        <taxon>Planctomycetales</taxon>
        <taxon>Planctomycetaceae</taxon>
        <taxon>Crateriforma</taxon>
    </lineage>
</organism>
<dbReference type="SUPFAM" id="SSF50104">
    <property type="entry name" value="Translation proteins SH3-like domain"/>
    <property type="match status" value="1"/>
</dbReference>
<gene>
    <name evidence="5" type="ORF">Pan14r_13560</name>
</gene>
<sequence length="183" mass="20839">MPILAAEPDRLPDNLFELDEVTEQPWWMVYTNSRQEKQLMRHLRKHNVPHYGPLIPKRYRSPAGRIRTSFLPLFTNYVFVMGDNEARYQAVCSGCVSTAAEVPDSAELVHDLRQIHDLIEMDVPLTLESKIEAGQLVRVRNGAFAGYEGTVVRREGETRLLVAVRFMEQGVSVALEDCQVEAI</sequence>
<dbReference type="InterPro" id="IPR006645">
    <property type="entry name" value="NGN-like_dom"/>
</dbReference>
<dbReference type="Pfam" id="PF00467">
    <property type="entry name" value="KOW"/>
    <property type="match status" value="1"/>
</dbReference>
<evidence type="ECO:0000256" key="1">
    <source>
        <dbReference type="ARBA" id="ARBA00022814"/>
    </source>
</evidence>
<keyword evidence="2" id="KW-0805">Transcription regulation</keyword>
<keyword evidence="6" id="KW-1185">Reference proteome</keyword>
<proteinExistence type="predicted"/>
<dbReference type="Proteomes" id="UP000317238">
    <property type="component" value="Unassembled WGS sequence"/>
</dbReference>
<dbReference type="Gene3D" id="3.30.70.940">
    <property type="entry name" value="NusG, N-terminal domain"/>
    <property type="match status" value="1"/>
</dbReference>
<dbReference type="PANTHER" id="PTHR30265:SF2">
    <property type="entry name" value="TRANSCRIPTION TERMINATION_ANTITERMINATION PROTEIN NUSG"/>
    <property type="match status" value="1"/>
</dbReference>
<dbReference type="InterPro" id="IPR005824">
    <property type="entry name" value="KOW"/>
</dbReference>
<evidence type="ECO:0000313" key="6">
    <source>
        <dbReference type="Proteomes" id="UP000317238"/>
    </source>
</evidence>
<keyword evidence="1" id="KW-0889">Transcription antitermination</keyword>
<dbReference type="GO" id="GO:0006354">
    <property type="term" value="P:DNA-templated transcription elongation"/>
    <property type="evidence" value="ECO:0007669"/>
    <property type="project" value="InterPro"/>
</dbReference>